<protein>
    <recommendedName>
        <fullName evidence="4">Fido domain-containing protein</fullName>
    </recommendedName>
</protein>
<gene>
    <name evidence="5" type="ORF">A2188_00105</name>
</gene>
<feature type="domain" description="Fido" evidence="4">
    <location>
        <begin position="103"/>
        <end position="258"/>
    </location>
</feature>
<dbReference type="EMBL" id="MGHU01000039">
    <property type="protein sequence ID" value="OGM76944.1"/>
    <property type="molecule type" value="Genomic_DNA"/>
</dbReference>
<evidence type="ECO:0000256" key="1">
    <source>
        <dbReference type="PIRSR" id="PIRSR640198-1"/>
    </source>
</evidence>
<comment type="caution">
    <text evidence="5">The sequence shown here is derived from an EMBL/GenBank/DDBJ whole genome shotgun (WGS) entry which is preliminary data.</text>
</comment>
<sequence length="320" mass="36812">MFAPTYTITDQLLANIKRINRLVGELNNRRFPKVVLFEMERTAREVSSYASNSIEGNHLPLTEVKKILKSTPTNIRQSEKEILNYNQALEYLAKILKKKNVGLSLNLILQIHKLVMKDLLLESEVGGIRQNPVVVNDPRTGGVVYLPPDVNQVKLLITDLVDFITDSHDRIDNLILAGIFHKQMVLIHPFIDGNGRTARLATKVLLTQMGLNTFNLFSFENYYNQNVSHYFEKVGEQGDYYEILKKIDFTPWLEYFSEGIIDELLRVQKLLPKIAVNPQSEIKDYHRKILKMIEVKGFIKDSDYAKLVGRARPTRALDLQ</sequence>
<proteinExistence type="predicted"/>
<feature type="active site" evidence="1">
    <location>
        <position position="188"/>
    </location>
</feature>
<organism evidence="5 6">
    <name type="scientific">Candidatus Woesebacteria bacterium RIFOXYA1_FULL_43_9</name>
    <dbReference type="NCBI Taxonomy" id="1802534"/>
    <lineage>
        <taxon>Bacteria</taxon>
        <taxon>Candidatus Woeseibacteriota</taxon>
    </lineage>
</organism>
<reference evidence="5 6" key="1">
    <citation type="journal article" date="2016" name="Nat. Commun.">
        <title>Thousands of microbial genomes shed light on interconnected biogeochemical processes in an aquifer system.</title>
        <authorList>
            <person name="Anantharaman K."/>
            <person name="Brown C.T."/>
            <person name="Hug L.A."/>
            <person name="Sharon I."/>
            <person name="Castelle C.J."/>
            <person name="Probst A.J."/>
            <person name="Thomas B.C."/>
            <person name="Singh A."/>
            <person name="Wilkins M.J."/>
            <person name="Karaoz U."/>
            <person name="Brodie E.L."/>
            <person name="Williams K.H."/>
            <person name="Hubbard S.S."/>
            <person name="Banfield J.F."/>
        </authorList>
    </citation>
    <scope>NUCLEOTIDE SEQUENCE [LARGE SCALE GENOMIC DNA]</scope>
</reference>
<dbReference type="InterPro" id="IPR036597">
    <property type="entry name" value="Fido-like_dom_sf"/>
</dbReference>
<dbReference type="Proteomes" id="UP000179241">
    <property type="component" value="Unassembled WGS sequence"/>
</dbReference>
<dbReference type="PANTHER" id="PTHR13504:SF38">
    <property type="entry name" value="FIDO DOMAIN-CONTAINING PROTEIN"/>
    <property type="match status" value="1"/>
</dbReference>
<name>A0A1F8CL16_9BACT</name>
<feature type="site" description="Important for autoinhibition of adenylyltransferase activity" evidence="3">
    <location>
        <position position="55"/>
    </location>
</feature>
<dbReference type="InterPro" id="IPR003812">
    <property type="entry name" value="Fido"/>
</dbReference>
<dbReference type="Pfam" id="PF02661">
    <property type="entry name" value="Fic"/>
    <property type="match status" value="1"/>
</dbReference>
<dbReference type="PANTHER" id="PTHR13504">
    <property type="entry name" value="FIDO DOMAIN-CONTAINING PROTEIN DDB_G0283145"/>
    <property type="match status" value="1"/>
</dbReference>
<dbReference type="AlphaFoldDB" id="A0A1F8CL16"/>
<keyword evidence="2" id="KW-0067">ATP-binding</keyword>
<feature type="binding site" evidence="2">
    <location>
        <begin position="192"/>
        <end position="199"/>
    </location>
    <ligand>
        <name>ATP</name>
        <dbReference type="ChEBI" id="CHEBI:30616"/>
    </ligand>
</feature>
<feature type="non-terminal residue" evidence="5">
    <location>
        <position position="320"/>
    </location>
</feature>
<evidence type="ECO:0000256" key="3">
    <source>
        <dbReference type="PIRSR" id="PIRSR640198-3"/>
    </source>
</evidence>
<evidence type="ECO:0000259" key="4">
    <source>
        <dbReference type="PROSITE" id="PS51459"/>
    </source>
</evidence>
<dbReference type="PROSITE" id="PS51459">
    <property type="entry name" value="FIDO"/>
    <property type="match status" value="1"/>
</dbReference>
<evidence type="ECO:0000313" key="5">
    <source>
        <dbReference type="EMBL" id="OGM76944.1"/>
    </source>
</evidence>
<keyword evidence="2" id="KW-0547">Nucleotide-binding</keyword>
<dbReference type="Gene3D" id="1.10.3290.10">
    <property type="entry name" value="Fido-like domain"/>
    <property type="match status" value="1"/>
</dbReference>
<dbReference type="SUPFAM" id="SSF140931">
    <property type="entry name" value="Fic-like"/>
    <property type="match status" value="1"/>
</dbReference>
<dbReference type="InterPro" id="IPR040198">
    <property type="entry name" value="Fido_containing"/>
</dbReference>
<dbReference type="GO" id="GO:0005524">
    <property type="term" value="F:ATP binding"/>
    <property type="evidence" value="ECO:0007669"/>
    <property type="project" value="UniProtKB-KW"/>
</dbReference>
<accession>A0A1F8CL16</accession>
<evidence type="ECO:0000313" key="6">
    <source>
        <dbReference type="Proteomes" id="UP000179241"/>
    </source>
</evidence>
<evidence type="ECO:0000256" key="2">
    <source>
        <dbReference type="PIRSR" id="PIRSR640198-2"/>
    </source>
</evidence>